<dbReference type="RefSeq" id="WP_014966844.1">
    <property type="nucleotide sequence ID" value="NC_018664.1"/>
</dbReference>
<evidence type="ECO:0000313" key="2">
    <source>
        <dbReference type="Proteomes" id="UP000006094"/>
    </source>
</evidence>
<proteinExistence type="predicted"/>
<keyword evidence="2" id="KW-1185">Reference proteome</keyword>
<dbReference type="STRING" id="1128398.Curi_c06340"/>
<dbReference type="KEGG" id="cad:Curi_c06340"/>
<name>K0AY60_GOTA9</name>
<dbReference type="eggNOG" id="ENOG50336BS">
    <property type="taxonomic scope" value="Bacteria"/>
</dbReference>
<organism evidence="1 2">
    <name type="scientific">Gottschalkia acidurici (strain ATCC 7906 / DSM 604 / BCRC 14475 / CIP 104303 / KCTC 5404 / NCIMB 10678 / 9a)</name>
    <name type="common">Clostridium acidurici</name>
    <dbReference type="NCBI Taxonomy" id="1128398"/>
    <lineage>
        <taxon>Bacteria</taxon>
        <taxon>Bacillati</taxon>
        <taxon>Bacillota</taxon>
        <taxon>Tissierellia</taxon>
        <taxon>Tissierellales</taxon>
        <taxon>Gottschalkiaceae</taxon>
        <taxon>Gottschalkia</taxon>
    </lineage>
</organism>
<accession>K0AY60</accession>
<dbReference type="AlphaFoldDB" id="K0AY60"/>
<dbReference type="OrthoDB" id="1957986at2"/>
<dbReference type="HOGENOM" id="CLU_1802688_0_0_9"/>
<reference evidence="1 2" key="1">
    <citation type="journal article" date="2012" name="PLoS ONE">
        <title>The purine-utilizing bacterium Clostridium acidurici 9a: a genome-guided metabolic reconsideration.</title>
        <authorList>
            <person name="Hartwich K."/>
            <person name="Poehlein A."/>
            <person name="Daniel R."/>
        </authorList>
    </citation>
    <scope>NUCLEOTIDE SEQUENCE [LARGE SCALE GENOMIC DNA]</scope>
    <source>
        <strain evidence="2">ATCC 7906 / DSM 604 / BCRC 14475 / CIP 104303 / KCTC 5404 / NCIMB 10678 / 9a</strain>
    </source>
</reference>
<protein>
    <submittedName>
        <fullName evidence="1">Uncharacterized protein</fullName>
    </submittedName>
</protein>
<evidence type="ECO:0000313" key="1">
    <source>
        <dbReference type="EMBL" id="AFS77707.1"/>
    </source>
</evidence>
<gene>
    <name evidence="1" type="ordered locus">Curi_c06340</name>
</gene>
<dbReference type="EMBL" id="CP003326">
    <property type="protein sequence ID" value="AFS77707.1"/>
    <property type="molecule type" value="Genomic_DNA"/>
</dbReference>
<dbReference type="Proteomes" id="UP000006094">
    <property type="component" value="Chromosome"/>
</dbReference>
<sequence>MKNVYDHIPYPELYYIIYPKVVQCMEEYFGGYEITHDISQGEIESLIDSVYAKVISECPEIAEDEVEMESYDVNSSIRPRPFFGRRRLLRDIAAIIFFGELFRRMGRHHGRRHHRLGHHSNYDYSDYDYQAYVYDFYNQGYMY</sequence>